<dbReference type="GeneID" id="87861300"/>
<feature type="compositionally biased region" description="Basic and acidic residues" evidence="1">
    <location>
        <begin position="201"/>
        <end position="215"/>
    </location>
</feature>
<name>A0AAE0JLH3_9PEZI</name>
<organism evidence="2 3">
    <name type="scientific">Neurospora tetraspora</name>
    <dbReference type="NCBI Taxonomy" id="94610"/>
    <lineage>
        <taxon>Eukaryota</taxon>
        <taxon>Fungi</taxon>
        <taxon>Dikarya</taxon>
        <taxon>Ascomycota</taxon>
        <taxon>Pezizomycotina</taxon>
        <taxon>Sordariomycetes</taxon>
        <taxon>Sordariomycetidae</taxon>
        <taxon>Sordariales</taxon>
        <taxon>Sordariaceae</taxon>
        <taxon>Neurospora</taxon>
    </lineage>
</organism>
<dbReference type="RefSeq" id="XP_062685215.1">
    <property type="nucleotide sequence ID" value="XM_062824146.1"/>
</dbReference>
<feature type="compositionally biased region" description="Low complexity" evidence="1">
    <location>
        <begin position="168"/>
        <end position="186"/>
    </location>
</feature>
<reference evidence="2" key="1">
    <citation type="journal article" date="2023" name="Mol. Phylogenet. Evol.">
        <title>Genome-scale phylogeny and comparative genomics of the fungal order Sordariales.</title>
        <authorList>
            <person name="Hensen N."/>
            <person name="Bonometti L."/>
            <person name="Westerberg I."/>
            <person name="Brannstrom I.O."/>
            <person name="Guillou S."/>
            <person name="Cros-Aarteil S."/>
            <person name="Calhoun S."/>
            <person name="Haridas S."/>
            <person name="Kuo A."/>
            <person name="Mondo S."/>
            <person name="Pangilinan J."/>
            <person name="Riley R."/>
            <person name="LaButti K."/>
            <person name="Andreopoulos B."/>
            <person name="Lipzen A."/>
            <person name="Chen C."/>
            <person name="Yan M."/>
            <person name="Daum C."/>
            <person name="Ng V."/>
            <person name="Clum A."/>
            <person name="Steindorff A."/>
            <person name="Ohm R.A."/>
            <person name="Martin F."/>
            <person name="Silar P."/>
            <person name="Natvig D.O."/>
            <person name="Lalanne C."/>
            <person name="Gautier V."/>
            <person name="Ament-Velasquez S.L."/>
            <person name="Kruys A."/>
            <person name="Hutchinson M.I."/>
            <person name="Powell A.J."/>
            <person name="Barry K."/>
            <person name="Miller A.N."/>
            <person name="Grigoriev I.V."/>
            <person name="Debuchy R."/>
            <person name="Gladieux P."/>
            <person name="Hiltunen Thoren M."/>
            <person name="Johannesson H."/>
        </authorList>
    </citation>
    <scope>NUCLEOTIDE SEQUENCE</scope>
    <source>
        <strain evidence="2">CBS 560.94</strain>
    </source>
</reference>
<dbReference type="PANTHER" id="PTHR37332:SF1">
    <property type="entry name" value="ELMO DOMAIN-CONTAINING PROTEIN"/>
    <property type="match status" value="1"/>
</dbReference>
<evidence type="ECO:0000313" key="3">
    <source>
        <dbReference type="Proteomes" id="UP001278500"/>
    </source>
</evidence>
<feature type="compositionally biased region" description="Polar residues" evidence="1">
    <location>
        <begin position="1"/>
        <end position="10"/>
    </location>
</feature>
<evidence type="ECO:0000313" key="2">
    <source>
        <dbReference type="EMBL" id="KAK3351920.1"/>
    </source>
</evidence>
<sequence>MQRTSPTTHATPFFSSPFGGEGGKRRKSNGNGNGNGDNDMIDPLDPSSPPGEGAPPPVPRNKPSFGRSRPGTSSGAAAGGDPKWNPIPISAGDQSSGAALSPSGVQLQGHVQAQAHQAHLDAQGQPPPQSTLPAPLTELIPPLPSSASSTAVLDSPITAVADYKTPRSSTSQASASTNGNSAAGSTLPSPGPGPRQHKVLHKDAKDPKRENRDRQLSFGRKPSLSSLIHRHRRTASSQVSTSGAPGGNGPGSGAAVTPTSSSLSRKPSLPLHLVASHGSFSSNSIPPVPGIALAASRLTDAVLSPPSATETVNFSRMLSRGAPTPVNGFGPSTTQLAPPAMVAPGPHSELGEVHARIQETANKRISTLDYLRKAHEGRIYWFNTILFDKPDLQKMPYFNSSKLGRRATNYLLLGLSLPTVLDLNCNNPTDFLRSLNHLLAEFDSFQQLHSENGTASTSSLSRARIPQMFRRATPSTKTRRSSSATGMGGSSSSTTVNGSSTPAMPIPPPTANGNDPNDFGYALESVPSHTGTFDESMLTHTTTNSGVGNTSTFTEKTTSTSSSGIPSSTSATSTAPSSTAASTVAGAPSSGQTAQPTTSSANSPAPISFSPAEQTELLPGEEYALLLTPNLPFDPDFFETFATLCDVLIDTYTRLLSLVPTARECNGTVAELFTKADAKIRKIIVQGVIKEFEEQSRAGVRGEVGAVGRVVLGGLM</sequence>
<feature type="compositionally biased region" description="Low complexity" evidence="1">
    <location>
        <begin position="481"/>
        <end position="501"/>
    </location>
</feature>
<accession>A0AAE0JLH3</accession>
<keyword evidence="3" id="KW-1185">Reference proteome</keyword>
<feature type="compositionally biased region" description="Low complexity" evidence="1">
    <location>
        <begin position="253"/>
        <end position="266"/>
    </location>
</feature>
<feature type="compositionally biased region" description="Pro residues" evidence="1">
    <location>
        <begin position="46"/>
        <end position="60"/>
    </location>
</feature>
<feature type="compositionally biased region" description="Polar residues" evidence="1">
    <location>
        <begin position="592"/>
        <end position="605"/>
    </location>
</feature>
<feature type="region of interest" description="Disordered" evidence="1">
    <location>
        <begin position="1"/>
        <end position="151"/>
    </location>
</feature>
<evidence type="ECO:0000256" key="1">
    <source>
        <dbReference type="SAM" id="MobiDB-lite"/>
    </source>
</evidence>
<reference evidence="2" key="2">
    <citation type="submission" date="2023-06" db="EMBL/GenBank/DDBJ databases">
        <authorList>
            <consortium name="Lawrence Berkeley National Laboratory"/>
            <person name="Haridas S."/>
            <person name="Hensen N."/>
            <person name="Bonometti L."/>
            <person name="Westerberg I."/>
            <person name="Brannstrom I.O."/>
            <person name="Guillou S."/>
            <person name="Cros-Aarteil S."/>
            <person name="Calhoun S."/>
            <person name="Kuo A."/>
            <person name="Mondo S."/>
            <person name="Pangilinan J."/>
            <person name="Riley R."/>
            <person name="Labutti K."/>
            <person name="Andreopoulos B."/>
            <person name="Lipzen A."/>
            <person name="Chen C."/>
            <person name="Yanf M."/>
            <person name="Daum C."/>
            <person name="Ng V."/>
            <person name="Clum A."/>
            <person name="Steindorff A."/>
            <person name="Ohm R."/>
            <person name="Martin F."/>
            <person name="Silar P."/>
            <person name="Natvig D."/>
            <person name="Lalanne C."/>
            <person name="Gautier V."/>
            <person name="Ament-Velasquez S.L."/>
            <person name="Kruys A."/>
            <person name="Hutchinson M.I."/>
            <person name="Powell A.J."/>
            <person name="Barry K."/>
            <person name="Miller A.N."/>
            <person name="Grigoriev I.V."/>
            <person name="Debuchy R."/>
            <person name="Gladieux P."/>
            <person name="Thoren M.H."/>
            <person name="Johannesson H."/>
        </authorList>
    </citation>
    <scope>NUCLEOTIDE SEQUENCE</scope>
    <source>
        <strain evidence="2">CBS 560.94</strain>
    </source>
</reference>
<dbReference type="PANTHER" id="PTHR37332">
    <property type="entry name" value="EXPRESSED PROTEIN"/>
    <property type="match status" value="1"/>
</dbReference>
<gene>
    <name evidence="2" type="ORF">B0H65DRAFT_418489</name>
</gene>
<feature type="region of interest" description="Disordered" evidence="1">
    <location>
        <begin position="453"/>
        <end position="610"/>
    </location>
</feature>
<feature type="region of interest" description="Disordered" evidence="1">
    <location>
        <begin position="163"/>
        <end position="266"/>
    </location>
</feature>
<feature type="compositionally biased region" description="Low complexity" evidence="1">
    <location>
        <begin position="104"/>
        <end position="124"/>
    </location>
</feature>
<feature type="compositionally biased region" description="Low complexity" evidence="1">
    <location>
        <begin position="539"/>
        <end position="591"/>
    </location>
</feature>
<protein>
    <submittedName>
        <fullName evidence="2">Uncharacterized protein</fullName>
    </submittedName>
</protein>
<proteinExistence type="predicted"/>
<dbReference type="Proteomes" id="UP001278500">
    <property type="component" value="Unassembled WGS sequence"/>
</dbReference>
<dbReference type="AlphaFoldDB" id="A0AAE0JLH3"/>
<dbReference type="EMBL" id="JAUEPP010000002">
    <property type="protein sequence ID" value="KAK3351920.1"/>
    <property type="molecule type" value="Genomic_DNA"/>
</dbReference>
<comment type="caution">
    <text evidence="2">The sequence shown here is derived from an EMBL/GenBank/DDBJ whole genome shotgun (WGS) entry which is preliminary data.</text>
</comment>